<dbReference type="InterPro" id="IPR052909">
    <property type="entry name" value="Transposase_6_like"/>
</dbReference>
<organism evidence="2 3">
    <name type="scientific">Taurinivorans muris</name>
    <dbReference type="NCBI Taxonomy" id="2787751"/>
    <lineage>
        <taxon>Bacteria</taxon>
        <taxon>Pseudomonadati</taxon>
        <taxon>Thermodesulfobacteriota</taxon>
        <taxon>Desulfovibrionia</taxon>
        <taxon>Desulfovibrionales</taxon>
        <taxon>Desulfovibrionaceae</taxon>
        <taxon>Taurinivorans</taxon>
    </lineage>
</organism>
<feature type="domain" description="Insertion element IS402-like" evidence="1">
    <location>
        <begin position="2"/>
        <end position="49"/>
    </location>
</feature>
<sequence length="86" mass="9826">MDDRIAFEGVIYVLKTGIPWRYLPKEFGVWQTGYNLFARWAKSGALERLLQAFRECVDNEWLSIDSSSIKVHKHGSVPKGGQKNNA</sequence>
<dbReference type="EMBL" id="CP065938">
    <property type="protein sequence ID" value="UWX06761.1"/>
    <property type="molecule type" value="Genomic_DNA"/>
</dbReference>
<evidence type="ECO:0000313" key="2">
    <source>
        <dbReference type="EMBL" id="UWX06761.1"/>
    </source>
</evidence>
<dbReference type="Proteomes" id="UP001058120">
    <property type="component" value="Chromosome"/>
</dbReference>
<dbReference type="PANTHER" id="PTHR46637:SF1">
    <property type="entry name" value="BLL5188 PROTEIN"/>
    <property type="match status" value="1"/>
</dbReference>
<proteinExistence type="predicted"/>
<dbReference type="Pfam" id="PF13340">
    <property type="entry name" value="DUF4096"/>
    <property type="match status" value="1"/>
</dbReference>
<keyword evidence="3" id="KW-1185">Reference proteome</keyword>
<evidence type="ECO:0000313" key="3">
    <source>
        <dbReference type="Proteomes" id="UP001058120"/>
    </source>
</evidence>
<dbReference type="RefSeq" id="WP_417168637.1">
    <property type="nucleotide sequence ID" value="NZ_CP065938.1"/>
</dbReference>
<name>A0ABY5Y3Y7_9BACT</name>
<dbReference type="PANTHER" id="PTHR46637">
    <property type="entry name" value="TIS1421-TRANSPOSASE PROTEIN A"/>
    <property type="match status" value="1"/>
</dbReference>
<gene>
    <name evidence="2" type="ORF">JBF11_06995</name>
</gene>
<protein>
    <submittedName>
        <fullName evidence="2">Transposase</fullName>
    </submittedName>
</protein>
<accession>A0ABY5Y3Y7</accession>
<evidence type="ECO:0000259" key="1">
    <source>
        <dbReference type="Pfam" id="PF13340"/>
    </source>
</evidence>
<reference evidence="2" key="1">
    <citation type="submission" date="2020-12" db="EMBL/GenBank/DDBJ databases">
        <title>Taurinivorans muris gen. nov., sp. nov., fundamental and realized metabolic niche of a ubiquitous sulfidogenic bacterium in the murine intestine.</title>
        <authorList>
            <person name="Ye H."/>
            <person name="Hanson B.T."/>
            <person name="Loy A."/>
        </authorList>
    </citation>
    <scope>NUCLEOTIDE SEQUENCE</scope>
    <source>
        <strain evidence="2">LT0009</strain>
    </source>
</reference>
<dbReference type="InterPro" id="IPR025161">
    <property type="entry name" value="IS402-like_dom"/>
</dbReference>